<accession>L2GU05</accession>
<dbReference type="Proteomes" id="UP000011081">
    <property type="component" value="Unassembled WGS sequence"/>
</dbReference>
<dbReference type="AlphaFoldDB" id="L2GU05"/>
<protein>
    <submittedName>
        <fullName evidence="2">Uncharacterized protein</fullName>
    </submittedName>
</protein>
<dbReference type="RefSeq" id="XP_008074349.1">
    <property type="nucleotide sequence ID" value="XM_008076158.1"/>
</dbReference>
<sequence>MQRRCKIQMAQTFILFIRSLNAHSESHRFSDDFQQQFPPFGAEIGSKNLEMADDSECYYNTIKRKLTSGSIESLDVVSNVLDKDHSLLFRLYKEVGNITIRYKETSLMSLKELLCHTAVVGKLDLELPAIQPVIRYFEANLLNRMDELMALDELPLWTYGLSSHMRLRMIEAMSEHLNQWDGLAAIPNANGVSSDTNLDLCSIEDTSEFIAKFSEKENDEENLPGCTNLDRCSMVCSEKENDEENLPGCTNLDRCSMVCSEKENDEENLPGCEAAISLDTSVNTSNLDRMLGTADHMCNNRNEEYNSMVGMRDEKVIINGKPGNKIRRETVAKHVKVLIENLSQIELNTLKLDKHTVPFFIASVRDSFLIPKLFTIEELVVNEILQSKHYHSLQSKIKAYVNGQTIDNINVMLFKLFLRCKVNLSYENSLMLVDNVCLDCLVFFLARHSNAGICQLVSFLEQQRYFYVLMISGTNKISRDVIDLVNSSVTGKNNESCLGNAQVRELIMSVSQECRNEVKDNAFGLGDSDSDTEISKYGSSGPDTDGLTKRLKTKMSLNNEHVQLDDDLPSGKNKISHLPCPFLSFICGQTRRFHNLSIEPIDYILHTLRTKRLSTEEQRLLDELCCTGYEGDLGEKLCSRMRKEEQYEISAIIAKPFHTKYFSYFFRRREQSTKVFDYLLNHLPSMSTMNSLKTLVMIFSSKVFYEDDFVLNNTADGEEQRNSHDHGSVVVDEHGKQGHSIRSEDENCLMEQALNDYVNSKYNKYKHTLCKLARSLDKKRGADILNVPYVLNSLIPHINQFTFNLKKFYRKITYHVAAYRFLEGTGCKNELLSIFLSDKKYDILHQLKFVSELKEGESDSTTHRIILEFYLNRVLNNDFIEETHVMYVKEMLDYLLTVEMSTEIKRSYDCVLFRAKQCMSMMGLELKVKNVRSTEQ</sequence>
<gene>
    <name evidence="2" type="ORF">VCUG_01340</name>
</gene>
<dbReference type="InParanoid" id="L2GU05"/>
<evidence type="ECO:0000313" key="2">
    <source>
        <dbReference type="EMBL" id="ELA47151.2"/>
    </source>
</evidence>
<name>L2GU05_VAVCU</name>
<dbReference type="GeneID" id="19879219"/>
<evidence type="ECO:0000313" key="3">
    <source>
        <dbReference type="Proteomes" id="UP000011081"/>
    </source>
</evidence>
<dbReference type="OrthoDB" id="10446915at2759"/>
<dbReference type="HOGENOM" id="CLU_337762_0_0_1"/>
<proteinExistence type="predicted"/>
<evidence type="ECO:0000256" key="1">
    <source>
        <dbReference type="SAM" id="MobiDB-lite"/>
    </source>
</evidence>
<reference evidence="3" key="1">
    <citation type="submission" date="2011-03" db="EMBL/GenBank/DDBJ databases">
        <title>The genome sequence of Vavraia culicis strain floridensis.</title>
        <authorList>
            <consortium name="The Broad Institute Genome Sequencing Platform"/>
            <person name="Cuomo C."/>
            <person name="Becnel J."/>
            <person name="Sanscrainte N."/>
            <person name="Young S.K."/>
            <person name="Zeng Q."/>
            <person name="Gargeya S."/>
            <person name="Fitzgerald M."/>
            <person name="Haas B."/>
            <person name="Abouelleil A."/>
            <person name="Alvarado L."/>
            <person name="Arachchi H.M."/>
            <person name="Berlin A."/>
            <person name="Chapman S.B."/>
            <person name="Gearin G."/>
            <person name="Goldberg J."/>
            <person name="Griggs A."/>
            <person name="Gujja S."/>
            <person name="Hansen M."/>
            <person name="Heiman D."/>
            <person name="Howarth C."/>
            <person name="Larimer J."/>
            <person name="Lui A."/>
            <person name="MacDonald P.J.P."/>
            <person name="McCowen C."/>
            <person name="Montmayeur A."/>
            <person name="Murphy C."/>
            <person name="Neiman D."/>
            <person name="Pearson M."/>
            <person name="Priest M."/>
            <person name="Roberts A."/>
            <person name="Saif S."/>
            <person name="Shea T."/>
            <person name="Sisk P."/>
            <person name="Stolte C."/>
            <person name="Sykes S."/>
            <person name="Wortman J."/>
            <person name="Nusbaum C."/>
            <person name="Birren B."/>
        </authorList>
    </citation>
    <scope>NUCLEOTIDE SEQUENCE [LARGE SCALE GENOMIC DNA]</scope>
    <source>
        <strain evidence="3">floridensis</strain>
    </source>
</reference>
<dbReference type="VEuPathDB" id="MicrosporidiaDB:VCUG_01340"/>
<organism evidence="2 3">
    <name type="scientific">Vavraia culicis (isolate floridensis)</name>
    <name type="common">Microsporidian parasite</name>
    <dbReference type="NCBI Taxonomy" id="948595"/>
    <lineage>
        <taxon>Eukaryota</taxon>
        <taxon>Fungi</taxon>
        <taxon>Fungi incertae sedis</taxon>
        <taxon>Microsporidia</taxon>
        <taxon>Pleistophoridae</taxon>
        <taxon>Vavraia</taxon>
    </lineage>
</organism>
<dbReference type="EMBL" id="GL877423">
    <property type="protein sequence ID" value="ELA47151.2"/>
    <property type="molecule type" value="Genomic_DNA"/>
</dbReference>
<feature type="compositionally biased region" description="Basic and acidic residues" evidence="1">
    <location>
        <begin position="718"/>
        <end position="739"/>
    </location>
</feature>
<dbReference type="OMA" id="YDILHQL"/>
<feature type="region of interest" description="Disordered" evidence="1">
    <location>
        <begin position="716"/>
        <end position="739"/>
    </location>
</feature>
<keyword evidence="3" id="KW-1185">Reference proteome</keyword>